<dbReference type="EMBL" id="CAJOBO010001876">
    <property type="protein sequence ID" value="CAF4415645.1"/>
    <property type="molecule type" value="Genomic_DNA"/>
</dbReference>
<dbReference type="Proteomes" id="UP000663838">
    <property type="component" value="Unassembled WGS sequence"/>
</dbReference>
<dbReference type="EMBL" id="CAJOBP010002302">
    <property type="protein sequence ID" value="CAF4347027.1"/>
    <property type="molecule type" value="Genomic_DNA"/>
</dbReference>
<comment type="caution">
    <text evidence="13">The sequence shown here is derived from an EMBL/GenBank/DDBJ whole genome shotgun (WGS) entry which is preliminary data.</text>
</comment>
<name>A0A818J1K0_9BILA</name>
<dbReference type="GO" id="GO:0016779">
    <property type="term" value="F:nucleotidyltransferase activity"/>
    <property type="evidence" value="ECO:0007669"/>
    <property type="project" value="UniProtKB-KW"/>
</dbReference>
<protein>
    <recommendedName>
        <fullName evidence="9">NAD(P)(+)--arginine ADP-ribosyltransferase</fullName>
        <ecNumber evidence="9">2.4.2.31</ecNumber>
    </recommendedName>
    <alternativeName>
        <fullName evidence="9">Mono(ADP-ribosyl)transferase</fullName>
    </alternativeName>
</protein>
<dbReference type="EMBL" id="CAJOBR010000380">
    <property type="protein sequence ID" value="CAF4502424.1"/>
    <property type="molecule type" value="Genomic_DNA"/>
</dbReference>
<dbReference type="EMBL" id="CAJNXB010005862">
    <property type="protein sequence ID" value="CAF3452555.1"/>
    <property type="molecule type" value="Genomic_DNA"/>
</dbReference>
<dbReference type="Proteomes" id="UP000663825">
    <property type="component" value="Unassembled WGS sequence"/>
</dbReference>
<dbReference type="Proteomes" id="UP000663833">
    <property type="component" value="Unassembled WGS sequence"/>
</dbReference>
<evidence type="ECO:0000256" key="2">
    <source>
        <dbReference type="ARBA" id="ARBA00022676"/>
    </source>
</evidence>
<evidence type="ECO:0000256" key="9">
    <source>
        <dbReference type="RuleBase" id="RU361228"/>
    </source>
</evidence>
<dbReference type="EC" id="2.4.2.31" evidence="9"/>
<evidence type="ECO:0000313" key="14">
    <source>
        <dbReference type="EMBL" id="CAF3538730.1"/>
    </source>
</evidence>
<sequence length="1159" mass="134682">MVYRSLNYLRSLHYDITVPIYANDDKVQRRNYLVDDAIRTKRSPVESVSDEAVPSYMDKLKARATQNSVQHIMDKSNSLSDLQSHGVYERKDNEEFTLVWLDQRLDNDKPDLRNLATLRDVVDFLRTFTDSDACCEYISKISHSNVYLIVSGTTGYQIVPRVHDWMQIRSIYVLCRRKQEQKNWTSAHAKIRPEDIFTNVNLLIERLKIDLYKCQKAHRISYKIERSIVDIHSNEIDFQWSYRLTQALISWPRYPEAQNQLVEHMRDYYRGSQSSIEFLDEFARDYMATDAVRWYTRPGCLFRLVNQAFRDESIDEIFKYRSFIKDLSENLTLLHNEQREYGSNQYNLYRGTCLPYDDIAVLKSNQGKLISFNGFLSTTVDRDIALVFVQPSNEQDQVEAVLFEYNVNTSLDTHAYANIGSQSAIPDEQEFLFNIGAIFRIESMKYDSDEKLWLVRCVLCEKKDLRQLHIQGISSTNENALTVYNYGDILIEMGEYVRAERFFRALSNEVKDDSAKAIFLFKLLDIYSITKDRIRFTQTFEKALQYSSSLEEKLGNVNAVFNLFRILGCACSTAGRFDDALECFALDMSLINDDNTIQNRRCLAKTLGAIGQVYFQRGEYARALECYQQEGKLAEELYKPTIERADFYARFGALYLALTDFDMALQYFGKALDIARNILPSNHLSLHTLQNNIGLVYLHQGYLELALECFTTIADSPSQMPELYILSVALYANIGLIYLLQNKFDLSFTYCNKAITSHLKLHPRSYHPNLANLYIQTADVLKKQGKFDDAQNFLLKAYEIFEKKNMPLKIVECFTEMSNLNIEKGNPRDAMICMTKALSMGKQICGENHISVAIAYRNMSTIWLLIGNTERALQLAARSALIFKLWLANAPLECATTYETLGCVHLKKSDYLLALKYFKKTIQIRKKYLSDDHSQMGTAYYRLGQAYVFLERFDIALQYYQKALGSGGEHYLIYRDLGDMNSLQNKNDQALEFYEKALASAKHKYGDNQVEIATIYSRIADVHCLREEYKLAAEYFIKTLDYYEKNVPDRREFISEYSLYVARAFNEVGQHTQAIDYFKRALKNLPEGDSQLLKTRWEIAVSNKLLADKYSKESNFVKALQYYEHALEILRQWFPLQVDMIETIESCFKQISAFLRSNQ</sequence>
<dbReference type="Pfam" id="PF01129">
    <property type="entry name" value="ART"/>
    <property type="match status" value="1"/>
</dbReference>
<dbReference type="EMBL" id="CAJOBS010000204">
    <property type="protein sequence ID" value="CAF4523005.1"/>
    <property type="molecule type" value="Genomic_DNA"/>
</dbReference>
<evidence type="ECO:0000256" key="6">
    <source>
        <dbReference type="ARBA" id="ARBA00022803"/>
    </source>
</evidence>
<keyword evidence="21" id="KW-1185">Reference proteome</keyword>
<dbReference type="SMART" id="SM00028">
    <property type="entry name" value="TPR"/>
    <property type="match status" value="14"/>
</dbReference>
<feature type="repeat" description="TPR" evidence="8">
    <location>
        <begin position="937"/>
        <end position="970"/>
    </location>
</feature>
<dbReference type="EMBL" id="CAJOBQ010001034">
    <property type="protein sequence ID" value="CAF4447473.1"/>
    <property type="molecule type" value="Genomic_DNA"/>
</dbReference>
<evidence type="ECO:0000313" key="20">
    <source>
        <dbReference type="Proteomes" id="UP000663865"/>
    </source>
</evidence>
<dbReference type="EMBL" id="CAJNYV010003047">
    <property type="protein sequence ID" value="CAF3530862.1"/>
    <property type="molecule type" value="Genomic_DNA"/>
</dbReference>
<keyword evidence="4" id="KW-0548">Nucleotidyltransferase</keyword>
<comment type="catalytic activity">
    <reaction evidence="7 9">
        <text>L-arginyl-[protein] + NAD(+) = N(omega)-(ADP-D-ribosyl)-L-arginyl-[protein] + nicotinamide + H(+)</text>
        <dbReference type="Rhea" id="RHEA:19149"/>
        <dbReference type="Rhea" id="RHEA-COMP:10532"/>
        <dbReference type="Rhea" id="RHEA-COMP:15087"/>
        <dbReference type="ChEBI" id="CHEBI:15378"/>
        <dbReference type="ChEBI" id="CHEBI:17154"/>
        <dbReference type="ChEBI" id="CHEBI:29965"/>
        <dbReference type="ChEBI" id="CHEBI:57540"/>
        <dbReference type="ChEBI" id="CHEBI:142554"/>
        <dbReference type="EC" id="2.4.2.31"/>
    </reaction>
</comment>
<dbReference type="Pfam" id="PF13374">
    <property type="entry name" value="TPR_10"/>
    <property type="match status" value="1"/>
</dbReference>
<evidence type="ECO:0000256" key="3">
    <source>
        <dbReference type="ARBA" id="ARBA00022679"/>
    </source>
</evidence>
<keyword evidence="5" id="KW-0677">Repeat</keyword>
<dbReference type="SUPFAM" id="SSF48452">
    <property type="entry name" value="TPR-like"/>
    <property type="match status" value="5"/>
</dbReference>
<evidence type="ECO:0000313" key="21">
    <source>
        <dbReference type="Proteomes" id="UP000663873"/>
    </source>
</evidence>
<dbReference type="Proteomes" id="UP000663873">
    <property type="component" value="Unassembled WGS sequence"/>
</dbReference>
<feature type="repeat" description="TPR" evidence="8">
    <location>
        <begin position="895"/>
        <end position="928"/>
    </location>
</feature>
<keyword evidence="3 9" id="KW-0808">Transferase</keyword>
<evidence type="ECO:0000313" key="18">
    <source>
        <dbReference type="EMBL" id="CAF4502424.1"/>
    </source>
</evidence>
<feature type="repeat" description="TPR" evidence="8">
    <location>
        <begin position="604"/>
        <end position="637"/>
    </location>
</feature>
<evidence type="ECO:0000256" key="5">
    <source>
        <dbReference type="ARBA" id="ARBA00022737"/>
    </source>
</evidence>
<feature type="repeat" description="TPR" evidence="8">
    <location>
        <begin position="1055"/>
        <end position="1088"/>
    </location>
</feature>
<evidence type="ECO:0000313" key="16">
    <source>
        <dbReference type="EMBL" id="CAF4415645.1"/>
    </source>
</evidence>
<dbReference type="Proteomes" id="UP000663869">
    <property type="component" value="Unassembled WGS sequence"/>
</dbReference>
<dbReference type="Proteomes" id="UP000663872">
    <property type="component" value="Unassembled WGS sequence"/>
</dbReference>
<dbReference type="OrthoDB" id="286233at2759"/>
<dbReference type="InterPro" id="IPR000768">
    <property type="entry name" value="ART"/>
</dbReference>
<organism evidence="13 20">
    <name type="scientific">Rotaria socialis</name>
    <dbReference type="NCBI Taxonomy" id="392032"/>
    <lineage>
        <taxon>Eukaryota</taxon>
        <taxon>Metazoa</taxon>
        <taxon>Spiralia</taxon>
        <taxon>Gnathifera</taxon>
        <taxon>Rotifera</taxon>
        <taxon>Eurotatoria</taxon>
        <taxon>Bdelloidea</taxon>
        <taxon>Philodinida</taxon>
        <taxon>Philodinidae</taxon>
        <taxon>Rotaria</taxon>
    </lineage>
</organism>
<gene>
    <name evidence="14" type="ORF">FME351_LOCUS18866</name>
    <name evidence="10" type="ORF">GRG538_LOCUS5289</name>
    <name evidence="16" type="ORF">HFQ381_LOCUS21170</name>
    <name evidence="13" type="ORF">KIK155_LOCUS17451</name>
    <name evidence="11" type="ORF">LUA448_LOCUS15685</name>
    <name evidence="18" type="ORF">QYT958_LOCUS4798</name>
    <name evidence="12" type="ORF">TIS948_LOCUS32040</name>
    <name evidence="19" type="ORF">TOA249_LOCUS5151</name>
    <name evidence="17" type="ORF">TSG867_LOCUS16720</name>
    <name evidence="15" type="ORF">UJA718_LOCUS15532</name>
</gene>
<dbReference type="SUPFAM" id="SSF56399">
    <property type="entry name" value="ADP-ribosylation"/>
    <property type="match status" value="1"/>
</dbReference>
<dbReference type="Pfam" id="PF13424">
    <property type="entry name" value="TPR_12"/>
    <property type="match status" value="4"/>
</dbReference>
<dbReference type="AlphaFoldDB" id="A0A818J1K0"/>
<evidence type="ECO:0000256" key="7">
    <source>
        <dbReference type="ARBA" id="ARBA00047597"/>
    </source>
</evidence>
<dbReference type="Proteomes" id="UP000663865">
    <property type="component" value="Unassembled WGS sequence"/>
</dbReference>
<evidence type="ECO:0000256" key="1">
    <source>
        <dbReference type="ARBA" id="ARBA00009558"/>
    </source>
</evidence>
<evidence type="ECO:0000313" key="11">
    <source>
        <dbReference type="EMBL" id="CAF3380160.1"/>
    </source>
</evidence>
<evidence type="ECO:0000313" key="13">
    <source>
        <dbReference type="EMBL" id="CAF3530862.1"/>
    </source>
</evidence>
<keyword evidence="6 8" id="KW-0802">TPR repeat</keyword>
<dbReference type="EMBL" id="CAJNYT010000424">
    <property type="protein sequence ID" value="CAF3348424.1"/>
    <property type="molecule type" value="Genomic_DNA"/>
</dbReference>
<keyword evidence="9" id="KW-0521">NADP</keyword>
<dbReference type="PANTHER" id="PTHR45641:SF19">
    <property type="entry name" value="NEPHROCYSTIN-3"/>
    <property type="match status" value="1"/>
</dbReference>
<dbReference type="GO" id="GO:0106274">
    <property type="term" value="F:NAD+-protein-arginine ADP-ribosyltransferase activity"/>
    <property type="evidence" value="ECO:0007669"/>
    <property type="project" value="UniProtKB-EC"/>
</dbReference>
<dbReference type="PROSITE" id="PS51996">
    <property type="entry name" value="TR_MART"/>
    <property type="match status" value="1"/>
</dbReference>
<evidence type="ECO:0000313" key="10">
    <source>
        <dbReference type="EMBL" id="CAF3348424.1"/>
    </source>
</evidence>
<dbReference type="Gene3D" id="1.25.40.10">
    <property type="entry name" value="Tetratricopeptide repeat domain"/>
    <property type="match status" value="5"/>
</dbReference>
<dbReference type="Proteomes" id="UP000663862">
    <property type="component" value="Unassembled WGS sequence"/>
</dbReference>
<evidence type="ECO:0000313" key="19">
    <source>
        <dbReference type="EMBL" id="CAF4523005.1"/>
    </source>
</evidence>
<dbReference type="PROSITE" id="PS50005">
    <property type="entry name" value="TPR"/>
    <property type="match status" value="5"/>
</dbReference>
<evidence type="ECO:0000313" key="17">
    <source>
        <dbReference type="EMBL" id="CAF4447473.1"/>
    </source>
</evidence>
<proteinExistence type="inferred from homology"/>
<accession>A0A818J1K0</accession>
<dbReference type="Proteomes" id="UP000663848">
    <property type="component" value="Unassembled WGS sequence"/>
</dbReference>
<evidence type="ECO:0000313" key="15">
    <source>
        <dbReference type="EMBL" id="CAF4347027.1"/>
    </source>
</evidence>
<feature type="repeat" description="TPR" evidence="8">
    <location>
        <begin position="645"/>
        <end position="678"/>
    </location>
</feature>
<dbReference type="PANTHER" id="PTHR45641">
    <property type="entry name" value="TETRATRICOPEPTIDE REPEAT PROTEIN (AFU_ORTHOLOGUE AFUA_6G03870)"/>
    <property type="match status" value="1"/>
</dbReference>
<dbReference type="EMBL" id="CAJNYD010001902">
    <property type="protein sequence ID" value="CAF3380160.1"/>
    <property type="molecule type" value="Genomic_DNA"/>
</dbReference>
<evidence type="ECO:0000256" key="8">
    <source>
        <dbReference type="PROSITE-ProRule" id="PRU00339"/>
    </source>
</evidence>
<dbReference type="Gene3D" id="3.90.176.10">
    <property type="entry name" value="Toxin ADP-ribosyltransferase, Chain A, domain 1"/>
    <property type="match status" value="1"/>
</dbReference>
<evidence type="ECO:0000313" key="12">
    <source>
        <dbReference type="EMBL" id="CAF3452555.1"/>
    </source>
</evidence>
<dbReference type="InterPro" id="IPR011990">
    <property type="entry name" value="TPR-like_helical_dom_sf"/>
</dbReference>
<comment type="similarity">
    <text evidence="1 9">Belongs to the Arg-specific ADP-ribosyltransferase family.</text>
</comment>
<keyword evidence="9" id="KW-0520">NAD</keyword>
<reference evidence="13" key="1">
    <citation type="submission" date="2021-02" db="EMBL/GenBank/DDBJ databases">
        <authorList>
            <person name="Nowell W R."/>
        </authorList>
    </citation>
    <scope>NUCLEOTIDE SEQUENCE</scope>
</reference>
<dbReference type="EMBL" id="CAJNYU010002346">
    <property type="protein sequence ID" value="CAF3538730.1"/>
    <property type="molecule type" value="Genomic_DNA"/>
</dbReference>
<dbReference type="InterPro" id="IPR019734">
    <property type="entry name" value="TPR_rpt"/>
</dbReference>
<evidence type="ECO:0000256" key="4">
    <source>
        <dbReference type="ARBA" id="ARBA00022695"/>
    </source>
</evidence>
<dbReference type="Proteomes" id="UP000663851">
    <property type="component" value="Unassembled WGS sequence"/>
</dbReference>
<keyword evidence="2 9" id="KW-0328">Glycosyltransferase</keyword>